<keyword evidence="8" id="KW-1015">Disulfide bond</keyword>
<feature type="region of interest" description="Disordered" evidence="9">
    <location>
        <begin position="263"/>
        <end position="283"/>
    </location>
</feature>
<evidence type="ECO:0000256" key="5">
    <source>
        <dbReference type="ARBA" id="ARBA00022764"/>
    </source>
</evidence>
<feature type="compositionally biased region" description="Polar residues" evidence="9">
    <location>
        <begin position="263"/>
        <end position="277"/>
    </location>
</feature>
<comment type="caution">
    <text evidence="11">The sequence shown here is derived from an EMBL/GenBank/DDBJ whole genome shotgun (WGS) entry which is preliminary data.</text>
</comment>
<evidence type="ECO:0000256" key="9">
    <source>
        <dbReference type="SAM" id="MobiDB-lite"/>
    </source>
</evidence>
<dbReference type="GO" id="GO:0042597">
    <property type="term" value="C:periplasmic space"/>
    <property type="evidence" value="ECO:0007669"/>
    <property type="project" value="UniProtKB-SubCell"/>
</dbReference>
<keyword evidence="3" id="KW-0813">Transport</keyword>
<keyword evidence="5" id="KW-0574">Periplasm</keyword>
<evidence type="ECO:0000256" key="8">
    <source>
        <dbReference type="PIRSR" id="PIRSR609451-50"/>
    </source>
</evidence>
<evidence type="ECO:0000313" key="12">
    <source>
        <dbReference type="Proteomes" id="UP000555756"/>
    </source>
</evidence>
<dbReference type="SUPFAM" id="SSF50969">
    <property type="entry name" value="YVTN repeat-like/Quinoprotein amine dehydrogenase"/>
    <property type="match status" value="1"/>
</dbReference>
<feature type="disulfide bond" evidence="8">
    <location>
        <begin position="173"/>
        <end position="188"/>
    </location>
</feature>
<dbReference type="InterPro" id="IPR015943">
    <property type="entry name" value="WD40/YVTN_repeat-like_dom_sf"/>
</dbReference>
<proteinExistence type="inferred from homology"/>
<dbReference type="EMBL" id="JABEQF010000016">
    <property type="protein sequence ID" value="MBB2191466.1"/>
    <property type="molecule type" value="Genomic_DNA"/>
</dbReference>
<dbReference type="Proteomes" id="UP000555756">
    <property type="component" value="Unassembled WGS sequence"/>
</dbReference>
<dbReference type="RefSeq" id="WP_183120588.1">
    <property type="nucleotide sequence ID" value="NZ_JABEQF010000016.1"/>
</dbReference>
<protein>
    <submittedName>
        <fullName evidence="11">Amine dehydrogenase</fullName>
    </submittedName>
</protein>
<dbReference type="Pfam" id="PF06433">
    <property type="entry name" value="Me-amine-dh_H"/>
    <property type="match status" value="1"/>
</dbReference>
<dbReference type="Gene3D" id="2.130.10.10">
    <property type="entry name" value="YVTN repeat-like/Quinoprotein amine dehydrogenase"/>
    <property type="match status" value="1"/>
</dbReference>
<evidence type="ECO:0000256" key="6">
    <source>
        <dbReference type="ARBA" id="ARBA00022982"/>
    </source>
</evidence>
<evidence type="ECO:0000256" key="3">
    <source>
        <dbReference type="ARBA" id="ARBA00022448"/>
    </source>
</evidence>
<keyword evidence="4 10" id="KW-0732">Signal</keyword>
<sequence>MRRMRRMLCGLLGALLPCTALAAPPPILETEESNTAVMPKPNPHWLYVGTRAGGVTIIDGDTAKIVGTINAAPAAGFALAPQGKEYYVSETIWTRMNRGTRQDLLSVYDGHTLNLIKDIELPGRLIASGRTPYFSTSADGLRGYVYNMQPASSIITIDLAKRNVLGITEIPACGLIYPHGKTGVATLCADGALADVAIDASGHGRITDRIPFFDAQQDPVFEESPVDRAGGQALFITFNGMVHPVHLGAPSTLEKAWSLQQAAGLSPATTSPEQTTWRPGGRRPFAFHPGSKRLYALMHEGAPWEQKRSGTELWVLDTATHQLVNRFTLPTSGYAVGVSEDNAPLLFVLSEDGWLWVMDPETGKILRSLRDVGRTTLLATDRS</sequence>
<evidence type="ECO:0000256" key="2">
    <source>
        <dbReference type="ARBA" id="ARBA00010548"/>
    </source>
</evidence>
<dbReference type="PANTHER" id="PTHR47197">
    <property type="entry name" value="PROTEIN NIRF"/>
    <property type="match status" value="1"/>
</dbReference>
<accession>A0A7W4JV30</accession>
<gene>
    <name evidence="11" type="ORF">HLH34_16135</name>
</gene>
<comment type="subcellular location">
    <subcellularLocation>
        <location evidence="1">Periplasm</location>
    </subcellularLocation>
</comment>
<name>A0A7W4JV30_9PROT</name>
<feature type="signal peptide" evidence="10">
    <location>
        <begin position="1"/>
        <end position="22"/>
    </location>
</feature>
<comment type="similarity">
    <text evidence="2">Belongs to the aromatic amine dehydrogenase heavy chain family.</text>
</comment>
<evidence type="ECO:0000256" key="1">
    <source>
        <dbReference type="ARBA" id="ARBA00004418"/>
    </source>
</evidence>
<keyword evidence="7" id="KW-0560">Oxidoreductase</keyword>
<evidence type="ECO:0000256" key="7">
    <source>
        <dbReference type="ARBA" id="ARBA00023002"/>
    </source>
</evidence>
<evidence type="ECO:0000256" key="10">
    <source>
        <dbReference type="SAM" id="SignalP"/>
    </source>
</evidence>
<dbReference type="AlphaFoldDB" id="A0A7W4JV30"/>
<dbReference type="InterPro" id="IPR009451">
    <property type="entry name" value="Metamine_DH_Hvc"/>
</dbReference>
<evidence type="ECO:0000256" key="4">
    <source>
        <dbReference type="ARBA" id="ARBA00022729"/>
    </source>
</evidence>
<organism evidence="11 12">
    <name type="scientific">Gluconacetobacter azotocaptans</name>
    <dbReference type="NCBI Taxonomy" id="142834"/>
    <lineage>
        <taxon>Bacteria</taxon>
        <taxon>Pseudomonadati</taxon>
        <taxon>Pseudomonadota</taxon>
        <taxon>Alphaproteobacteria</taxon>
        <taxon>Acetobacterales</taxon>
        <taxon>Acetobacteraceae</taxon>
        <taxon>Gluconacetobacter</taxon>
    </lineage>
</organism>
<keyword evidence="6" id="KW-0249">Electron transport</keyword>
<evidence type="ECO:0000313" key="11">
    <source>
        <dbReference type="EMBL" id="MBB2191466.1"/>
    </source>
</evidence>
<dbReference type="GO" id="GO:0030058">
    <property type="term" value="F:aliphatic amine dehydrogenase activity"/>
    <property type="evidence" value="ECO:0007669"/>
    <property type="project" value="InterPro"/>
</dbReference>
<keyword evidence="12" id="KW-1185">Reference proteome</keyword>
<dbReference type="InterPro" id="IPR051200">
    <property type="entry name" value="Host-pathogen_enzymatic-act"/>
</dbReference>
<dbReference type="InterPro" id="IPR011044">
    <property type="entry name" value="Quino_amine_DH_bsu"/>
</dbReference>
<dbReference type="PANTHER" id="PTHR47197:SF3">
    <property type="entry name" value="DIHYDRO-HEME D1 DEHYDROGENASE"/>
    <property type="match status" value="1"/>
</dbReference>
<feature type="chain" id="PRO_5031429695" evidence="10">
    <location>
        <begin position="23"/>
        <end position="383"/>
    </location>
</feature>
<reference evidence="11 12" key="1">
    <citation type="submission" date="2020-04" db="EMBL/GenBank/DDBJ databases">
        <title>Description of novel Gluconacetobacter.</title>
        <authorList>
            <person name="Sombolestani A."/>
        </authorList>
    </citation>
    <scope>NUCLEOTIDE SEQUENCE [LARGE SCALE GENOMIC DNA]</scope>
    <source>
        <strain evidence="11 12">LMG 21311</strain>
    </source>
</reference>